<accession>A0AAD1D837</accession>
<dbReference type="AlphaFoldDB" id="A0AAD1D837"/>
<dbReference type="KEGG" id="smic:SmB9_30480"/>
<reference evidence="2 3" key="1">
    <citation type="submission" date="2018-06" db="EMBL/GenBank/DDBJ databases">
        <title>Complete Genome Sequence of the Microcystin-Degrading Bacterium Sphingosinicella microcystinivorans Strain B-9.</title>
        <authorList>
            <person name="Jin H."/>
            <person name="Nishizawa T."/>
            <person name="Guo Y."/>
            <person name="Nishizawa A."/>
            <person name="Park H."/>
            <person name="Kato H."/>
            <person name="Tsuji K."/>
            <person name="Harada K."/>
        </authorList>
    </citation>
    <scope>NUCLEOTIDE SEQUENCE [LARGE SCALE GENOMIC DNA]</scope>
    <source>
        <strain evidence="2 3">B9</strain>
    </source>
</reference>
<proteinExistence type="predicted"/>
<sequence>MGDQLTKPSEGWAAELTGGAVDLSDLREMLAAPFEPWVEDYEFDGETVLLLRSVEWKGFSDAAELNERAGLLLTRINGAKRIAFEDSRTVALGRTFRFNADGDLLPFTLSMSVNTSIGEIGSRTRGRLDDGLPKVPAPSPLQARLKAAEDSERHADLLTHIARADNWYDLYKAMEQVERINGTGKRWDVMIGSEDRQWSDAKQTANSYRHAYHPTKNRPPNNPPSLAEARSLLLRVARRVV</sequence>
<evidence type="ECO:0000313" key="2">
    <source>
        <dbReference type="EMBL" id="BBE35390.1"/>
    </source>
</evidence>
<dbReference type="Proteomes" id="UP000275727">
    <property type="component" value="Chromosome"/>
</dbReference>
<feature type="region of interest" description="Disordered" evidence="1">
    <location>
        <begin position="198"/>
        <end position="226"/>
    </location>
</feature>
<protein>
    <submittedName>
        <fullName evidence="2">Uncharacterized protein</fullName>
    </submittedName>
</protein>
<gene>
    <name evidence="2" type="ORF">SmB9_30480</name>
</gene>
<evidence type="ECO:0000256" key="1">
    <source>
        <dbReference type="SAM" id="MobiDB-lite"/>
    </source>
</evidence>
<dbReference type="EMBL" id="AP018711">
    <property type="protein sequence ID" value="BBE35390.1"/>
    <property type="molecule type" value="Genomic_DNA"/>
</dbReference>
<organism evidence="2 3">
    <name type="scientific">Sphingosinicella microcystinivorans</name>
    <dbReference type="NCBI Taxonomy" id="335406"/>
    <lineage>
        <taxon>Bacteria</taxon>
        <taxon>Pseudomonadati</taxon>
        <taxon>Pseudomonadota</taxon>
        <taxon>Alphaproteobacteria</taxon>
        <taxon>Sphingomonadales</taxon>
        <taxon>Sphingosinicellaceae</taxon>
        <taxon>Sphingosinicella</taxon>
    </lineage>
</organism>
<name>A0AAD1D837_SPHMI</name>
<evidence type="ECO:0000313" key="3">
    <source>
        <dbReference type="Proteomes" id="UP000275727"/>
    </source>
</evidence>